<accession>A0A7J6FDF6</accession>
<dbReference type="PANTHER" id="PTHR33077:SF140">
    <property type="entry name" value="PROTEIN TIFY 10B"/>
    <property type="match status" value="1"/>
</dbReference>
<dbReference type="InterPro" id="IPR040390">
    <property type="entry name" value="TIFY/JAZ"/>
</dbReference>
<dbReference type="InterPro" id="IPR018467">
    <property type="entry name" value="CCT_CS"/>
</dbReference>
<proteinExistence type="predicted"/>
<dbReference type="GO" id="GO:0005634">
    <property type="term" value="C:nucleus"/>
    <property type="evidence" value="ECO:0007669"/>
    <property type="project" value="TreeGrafter"/>
</dbReference>
<dbReference type="AlphaFoldDB" id="A0A7J6FDF6"/>
<evidence type="ECO:0000313" key="1">
    <source>
        <dbReference type="EMBL" id="KAF4368703.1"/>
    </source>
</evidence>
<gene>
    <name evidence="1" type="ORF">G4B88_025121</name>
</gene>
<dbReference type="Pfam" id="PF09425">
    <property type="entry name" value="Jas_motif"/>
    <property type="match status" value="1"/>
</dbReference>
<evidence type="ECO:0000313" key="2">
    <source>
        <dbReference type="Proteomes" id="UP000583929"/>
    </source>
</evidence>
<name>A0A7J6FDF6_CANSA</name>
<dbReference type="GO" id="GO:2000022">
    <property type="term" value="P:regulation of jasmonic acid mediated signaling pathway"/>
    <property type="evidence" value="ECO:0007669"/>
    <property type="project" value="TreeGrafter"/>
</dbReference>
<protein>
    <submittedName>
        <fullName evidence="1">Uncharacterized protein</fullName>
    </submittedName>
</protein>
<sequence>MILCSSIAHLPIARKASLHRFLEKRKDRINARAPYQIPEVARSKSTEGNSWLGLAAQRT</sequence>
<keyword evidence="2" id="KW-1185">Reference proteome</keyword>
<organism evidence="1 2">
    <name type="scientific">Cannabis sativa</name>
    <name type="common">Hemp</name>
    <name type="synonym">Marijuana</name>
    <dbReference type="NCBI Taxonomy" id="3483"/>
    <lineage>
        <taxon>Eukaryota</taxon>
        <taxon>Viridiplantae</taxon>
        <taxon>Streptophyta</taxon>
        <taxon>Embryophyta</taxon>
        <taxon>Tracheophyta</taxon>
        <taxon>Spermatophyta</taxon>
        <taxon>Magnoliopsida</taxon>
        <taxon>eudicotyledons</taxon>
        <taxon>Gunneridae</taxon>
        <taxon>Pentapetalae</taxon>
        <taxon>rosids</taxon>
        <taxon>fabids</taxon>
        <taxon>Rosales</taxon>
        <taxon>Cannabaceae</taxon>
        <taxon>Cannabis</taxon>
    </lineage>
</organism>
<dbReference type="GO" id="GO:0031347">
    <property type="term" value="P:regulation of defense response"/>
    <property type="evidence" value="ECO:0007669"/>
    <property type="project" value="TreeGrafter"/>
</dbReference>
<comment type="caution">
    <text evidence="1">The sequence shown here is derived from an EMBL/GenBank/DDBJ whole genome shotgun (WGS) entry which is preliminary data.</text>
</comment>
<dbReference type="PANTHER" id="PTHR33077">
    <property type="entry name" value="PROTEIN TIFY 4A-RELATED-RELATED"/>
    <property type="match status" value="1"/>
</dbReference>
<dbReference type="Proteomes" id="UP000583929">
    <property type="component" value="Unassembled WGS sequence"/>
</dbReference>
<dbReference type="EMBL" id="JAATIQ010000230">
    <property type="protein sequence ID" value="KAF4368703.1"/>
    <property type="molecule type" value="Genomic_DNA"/>
</dbReference>
<reference evidence="1 2" key="1">
    <citation type="journal article" date="2020" name="bioRxiv">
        <title>Sequence and annotation of 42 cannabis genomes reveals extensive copy number variation in cannabinoid synthesis and pathogen resistance genes.</title>
        <authorList>
            <person name="Mckernan K.J."/>
            <person name="Helbert Y."/>
            <person name="Kane L.T."/>
            <person name="Ebling H."/>
            <person name="Zhang L."/>
            <person name="Liu B."/>
            <person name="Eaton Z."/>
            <person name="Mclaughlin S."/>
            <person name="Kingan S."/>
            <person name="Baybayan P."/>
            <person name="Concepcion G."/>
            <person name="Jordan M."/>
            <person name="Riva A."/>
            <person name="Barbazuk W."/>
            <person name="Harkins T."/>
        </authorList>
    </citation>
    <scope>NUCLEOTIDE SEQUENCE [LARGE SCALE GENOMIC DNA]</scope>
    <source>
        <strain evidence="2">cv. Jamaican Lion 4</strain>
        <tissue evidence="1">Leaf</tissue>
    </source>
</reference>
<dbReference type="GO" id="GO:0009611">
    <property type="term" value="P:response to wounding"/>
    <property type="evidence" value="ECO:0007669"/>
    <property type="project" value="TreeGrafter"/>
</dbReference>